<dbReference type="PANTHER" id="PTHR48090">
    <property type="entry name" value="UNDECAPRENYL-PHOSPHATE 4-DEOXY-4-FORMAMIDO-L-ARABINOSE TRANSFERASE-RELATED"/>
    <property type="match status" value="1"/>
</dbReference>
<feature type="transmembrane region" description="Helical" evidence="7">
    <location>
        <begin position="237"/>
        <end position="256"/>
    </location>
</feature>
<keyword evidence="6 7" id="KW-0472">Membrane</keyword>
<dbReference type="GO" id="GO:0005886">
    <property type="term" value="C:plasma membrane"/>
    <property type="evidence" value="ECO:0007669"/>
    <property type="project" value="TreeGrafter"/>
</dbReference>
<evidence type="ECO:0000256" key="4">
    <source>
        <dbReference type="ARBA" id="ARBA00022692"/>
    </source>
</evidence>
<gene>
    <name evidence="9" type="ORF">K8V20_02420</name>
</gene>
<sequence>MSEAKKVISVMIPTYNEEENARPIYEAVRDEICKSLPQYDYEILFIDNKSKDRTRSIIRQICAEDKHVRAIFNTKNFGQFNSPYYGMIHTSGDCTITICADFQDPVEMIPKFVAEWEKGYKIVIGRKTKSEENPLVYFLRGCYYKTIRKMSNVEMIEQFTGFGLYDKSFIQTLRDLHDPTPFIRGIVAELGPERKEIEYDQPRRRAGKTHNNWYSLFDAAMLSFTSYTKVGMRIAEFFGFGIAFLSFLIGLFYLVAKLVAWNSFRAGYAPTMIAIFFMGGVQLAFMGFLGEYIMAMNTRIMNRPLVVEEERLNCDEPDETKTSHS</sequence>
<evidence type="ECO:0000256" key="3">
    <source>
        <dbReference type="ARBA" id="ARBA00022679"/>
    </source>
</evidence>
<keyword evidence="3" id="KW-0808">Transferase</keyword>
<feature type="transmembrane region" description="Helical" evidence="7">
    <location>
        <begin position="268"/>
        <end position="293"/>
    </location>
</feature>
<evidence type="ECO:0000313" key="9">
    <source>
        <dbReference type="EMBL" id="HJG27489.1"/>
    </source>
</evidence>
<proteinExistence type="predicted"/>
<evidence type="ECO:0000256" key="1">
    <source>
        <dbReference type="ARBA" id="ARBA00004141"/>
    </source>
</evidence>
<dbReference type="Gene3D" id="3.90.550.10">
    <property type="entry name" value="Spore Coat Polysaccharide Biosynthesis Protein SpsA, Chain A"/>
    <property type="match status" value="1"/>
</dbReference>
<organism evidence="9 10">
    <name type="scientific">Subdoligranulum variabile</name>
    <dbReference type="NCBI Taxonomy" id="214851"/>
    <lineage>
        <taxon>Bacteria</taxon>
        <taxon>Bacillati</taxon>
        <taxon>Bacillota</taxon>
        <taxon>Clostridia</taxon>
        <taxon>Eubacteriales</taxon>
        <taxon>Oscillospiraceae</taxon>
        <taxon>Subdoligranulum</taxon>
    </lineage>
</organism>
<dbReference type="PANTHER" id="PTHR48090:SF1">
    <property type="entry name" value="PROPHAGE BACTOPRENOL GLUCOSYL TRANSFERASE HOMOLOG"/>
    <property type="match status" value="1"/>
</dbReference>
<evidence type="ECO:0000313" key="10">
    <source>
        <dbReference type="Proteomes" id="UP000782880"/>
    </source>
</evidence>
<comment type="subcellular location">
    <subcellularLocation>
        <location evidence="1">Membrane</location>
        <topology evidence="1">Multi-pass membrane protein</topology>
    </subcellularLocation>
</comment>
<dbReference type="InterPro" id="IPR029044">
    <property type="entry name" value="Nucleotide-diphossugar_trans"/>
</dbReference>
<reference evidence="9" key="2">
    <citation type="submission" date="2021-09" db="EMBL/GenBank/DDBJ databases">
        <authorList>
            <person name="Gilroy R."/>
        </authorList>
    </citation>
    <scope>NUCLEOTIDE SEQUENCE</scope>
    <source>
        <strain evidence="9">ChiBcec21-2208</strain>
    </source>
</reference>
<evidence type="ECO:0000256" key="5">
    <source>
        <dbReference type="ARBA" id="ARBA00022989"/>
    </source>
</evidence>
<evidence type="ECO:0000259" key="8">
    <source>
        <dbReference type="Pfam" id="PF00535"/>
    </source>
</evidence>
<accession>A0A921LMZ4</accession>
<protein>
    <submittedName>
        <fullName evidence="9">Glycosyltransferase family 2 protein</fullName>
    </submittedName>
</protein>
<name>A0A921LMZ4_9FIRM</name>
<dbReference type="InterPro" id="IPR001173">
    <property type="entry name" value="Glyco_trans_2-like"/>
</dbReference>
<comment type="caution">
    <text evidence="9">The sequence shown here is derived from an EMBL/GenBank/DDBJ whole genome shotgun (WGS) entry which is preliminary data.</text>
</comment>
<dbReference type="InterPro" id="IPR050256">
    <property type="entry name" value="Glycosyltransferase_2"/>
</dbReference>
<feature type="domain" description="Glycosyltransferase 2-like" evidence="8">
    <location>
        <begin position="9"/>
        <end position="170"/>
    </location>
</feature>
<reference evidence="9" key="1">
    <citation type="journal article" date="2021" name="PeerJ">
        <title>Extensive microbial diversity within the chicken gut microbiome revealed by metagenomics and culture.</title>
        <authorList>
            <person name="Gilroy R."/>
            <person name="Ravi A."/>
            <person name="Getino M."/>
            <person name="Pursley I."/>
            <person name="Horton D.L."/>
            <person name="Alikhan N.F."/>
            <person name="Baker D."/>
            <person name="Gharbi K."/>
            <person name="Hall N."/>
            <person name="Watson M."/>
            <person name="Adriaenssens E.M."/>
            <person name="Foster-Nyarko E."/>
            <person name="Jarju S."/>
            <person name="Secka A."/>
            <person name="Antonio M."/>
            <person name="Oren A."/>
            <person name="Chaudhuri R.R."/>
            <person name="La Ragione R."/>
            <person name="Hildebrand F."/>
            <person name="Pallen M.J."/>
        </authorList>
    </citation>
    <scope>NUCLEOTIDE SEQUENCE</scope>
    <source>
        <strain evidence="9">ChiBcec21-2208</strain>
    </source>
</reference>
<keyword evidence="5 7" id="KW-1133">Transmembrane helix</keyword>
<dbReference type="GO" id="GO:0016757">
    <property type="term" value="F:glycosyltransferase activity"/>
    <property type="evidence" value="ECO:0007669"/>
    <property type="project" value="UniProtKB-KW"/>
</dbReference>
<dbReference type="EMBL" id="DYVE01000066">
    <property type="protein sequence ID" value="HJG27489.1"/>
    <property type="molecule type" value="Genomic_DNA"/>
</dbReference>
<dbReference type="Proteomes" id="UP000782880">
    <property type="component" value="Unassembled WGS sequence"/>
</dbReference>
<evidence type="ECO:0000256" key="6">
    <source>
        <dbReference type="ARBA" id="ARBA00023136"/>
    </source>
</evidence>
<dbReference type="Pfam" id="PF00535">
    <property type="entry name" value="Glycos_transf_2"/>
    <property type="match status" value="1"/>
</dbReference>
<keyword evidence="2" id="KW-0328">Glycosyltransferase</keyword>
<keyword evidence="4 7" id="KW-0812">Transmembrane</keyword>
<dbReference type="SUPFAM" id="SSF53448">
    <property type="entry name" value="Nucleotide-diphospho-sugar transferases"/>
    <property type="match status" value="1"/>
</dbReference>
<dbReference type="AlphaFoldDB" id="A0A921LMZ4"/>
<dbReference type="CDD" id="cd04187">
    <property type="entry name" value="DPM1_like_bac"/>
    <property type="match status" value="1"/>
</dbReference>
<evidence type="ECO:0000256" key="2">
    <source>
        <dbReference type="ARBA" id="ARBA00022676"/>
    </source>
</evidence>
<evidence type="ECO:0000256" key="7">
    <source>
        <dbReference type="SAM" id="Phobius"/>
    </source>
</evidence>